<dbReference type="eggNOG" id="COG0510">
    <property type="taxonomic scope" value="Bacteria"/>
</dbReference>
<evidence type="ECO:0000313" key="2">
    <source>
        <dbReference type="EMBL" id="EAV42098.1"/>
    </source>
</evidence>
<gene>
    <name evidence="2" type="ORF">SIAM614_20455</name>
</gene>
<dbReference type="AlphaFoldDB" id="A0NYA2"/>
<dbReference type="Proteomes" id="UP000004848">
    <property type="component" value="Unassembled WGS sequence"/>
</dbReference>
<sequence length="308" mass="32822">MLVPQLSTDAPDATLPVILETFENHPDLHRLCGMPLTATAFPGLTNRVFRLEAGKGTFFLRLPRLEEAGSIDRKAEARNLSLAADACLAVPPVFCDPGTGVLVTRAVEVSGAPAGLLGQMPHVLAQALGQALGRLHGSGAAFEGRLDPDCVLQAQWQGLRDAAGLGAEMAGLEKVLKLRATVTAGSAGPVYVPSHGDPSPGNCLMTAERLWLIDWEFSAMSDPAWDLAYAVLEHQMGPDQEGVFLQAYAVTGADLPDARRLVVMKAKCDGVSALWALEQVAAGRDEAVFLPFARQRRQRALQQLAELA</sequence>
<protein>
    <recommendedName>
        <fullName evidence="1">Aminoglycoside phosphotransferase domain-containing protein</fullName>
    </recommendedName>
</protein>
<proteinExistence type="predicted"/>
<dbReference type="Gene3D" id="3.30.200.20">
    <property type="entry name" value="Phosphorylase Kinase, domain 1"/>
    <property type="match status" value="1"/>
</dbReference>
<accession>A0NYA2</accession>
<dbReference type="CDD" id="cd05151">
    <property type="entry name" value="ChoK-like"/>
    <property type="match status" value="1"/>
</dbReference>
<dbReference type="InterPro" id="IPR002575">
    <property type="entry name" value="Aminoglycoside_PTrfase"/>
</dbReference>
<reference evidence="2 3" key="1">
    <citation type="submission" date="2006-05" db="EMBL/GenBank/DDBJ databases">
        <authorList>
            <person name="King G."/>
            <person name="Ferriera S."/>
            <person name="Johnson J."/>
            <person name="Kravitz S."/>
            <person name="Beeson K."/>
            <person name="Sutton G."/>
            <person name="Rogers Y.-H."/>
            <person name="Friedman R."/>
            <person name="Frazier M."/>
            <person name="Venter J.C."/>
        </authorList>
    </citation>
    <scope>NUCLEOTIDE SEQUENCE [LARGE SCALE GENOMIC DNA]</scope>
    <source>
        <strain evidence="3">ATCC 25650 / DSM 13394 / JCM 20685 / NBRC 16684 / NCIMB 2208 / IAM 12614 / B1</strain>
    </source>
</reference>
<feature type="domain" description="Aminoglycoside phosphotransferase" evidence="1">
    <location>
        <begin position="42"/>
        <end position="254"/>
    </location>
</feature>
<dbReference type="InterPro" id="IPR011009">
    <property type="entry name" value="Kinase-like_dom_sf"/>
</dbReference>
<name>A0NYA2_ROSAI</name>
<comment type="caution">
    <text evidence="2">The sequence shown here is derived from an EMBL/GenBank/DDBJ whole genome shotgun (WGS) entry which is preliminary data.</text>
</comment>
<dbReference type="Gene3D" id="3.90.1200.10">
    <property type="match status" value="1"/>
</dbReference>
<evidence type="ECO:0000259" key="1">
    <source>
        <dbReference type="Pfam" id="PF01636"/>
    </source>
</evidence>
<organism evidence="2 3">
    <name type="scientific">Roseibium aggregatum (strain ATCC 25650 / DSM 13394 / JCM 20685 / NBRC 16684 / NCIMB 2208 / IAM 12614 / B1)</name>
    <name type="common">Stappia aggregata</name>
    <dbReference type="NCBI Taxonomy" id="384765"/>
    <lineage>
        <taxon>Bacteria</taxon>
        <taxon>Pseudomonadati</taxon>
        <taxon>Pseudomonadota</taxon>
        <taxon>Alphaproteobacteria</taxon>
        <taxon>Hyphomicrobiales</taxon>
        <taxon>Stappiaceae</taxon>
        <taxon>Roseibium</taxon>
    </lineage>
</organism>
<evidence type="ECO:0000313" key="3">
    <source>
        <dbReference type="Proteomes" id="UP000004848"/>
    </source>
</evidence>
<dbReference type="EMBL" id="AAUW01000016">
    <property type="protein sequence ID" value="EAV42098.1"/>
    <property type="molecule type" value="Genomic_DNA"/>
</dbReference>
<dbReference type="SUPFAM" id="SSF56112">
    <property type="entry name" value="Protein kinase-like (PK-like)"/>
    <property type="match status" value="1"/>
</dbReference>
<dbReference type="Pfam" id="PF01636">
    <property type="entry name" value="APH"/>
    <property type="match status" value="1"/>
</dbReference>